<dbReference type="Pfam" id="PF06979">
    <property type="entry name" value="TMEM70"/>
    <property type="match status" value="1"/>
</dbReference>
<gene>
    <name evidence="2" type="ORF">Glove_415g19</name>
</gene>
<evidence type="ECO:0000313" key="3">
    <source>
        <dbReference type="Proteomes" id="UP000266861"/>
    </source>
</evidence>
<keyword evidence="3" id="KW-1185">Reference proteome</keyword>
<dbReference type="InterPro" id="IPR009724">
    <property type="entry name" value="TMEM70"/>
</dbReference>
<keyword evidence="1" id="KW-0812">Transmembrane</keyword>
<dbReference type="GO" id="GO:0033615">
    <property type="term" value="P:mitochondrial proton-transporting ATP synthase complex assembly"/>
    <property type="evidence" value="ECO:0007669"/>
    <property type="project" value="TreeGrafter"/>
</dbReference>
<comment type="caution">
    <text evidence="2">The sequence shown here is derived from an EMBL/GenBank/DDBJ whole genome shotgun (WGS) entry which is preliminary data.</text>
</comment>
<dbReference type="OrthoDB" id="5386199at2759"/>
<protein>
    <recommendedName>
        <fullName evidence="4">Transmembrane protein 186</fullName>
    </recommendedName>
</protein>
<organism evidence="2 3">
    <name type="scientific">Diversispora epigaea</name>
    <dbReference type="NCBI Taxonomy" id="1348612"/>
    <lineage>
        <taxon>Eukaryota</taxon>
        <taxon>Fungi</taxon>
        <taxon>Fungi incertae sedis</taxon>
        <taxon>Mucoromycota</taxon>
        <taxon>Glomeromycotina</taxon>
        <taxon>Glomeromycetes</taxon>
        <taxon>Diversisporales</taxon>
        <taxon>Diversisporaceae</taxon>
        <taxon>Diversispora</taxon>
    </lineage>
</organism>
<dbReference type="GO" id="GO:0031966">
    <property type="term" value="C:mitochondrial membrane"/>
    <property type="evidence" value="ECO:0007669"/>
    <property type="project" value="TreeGrafter"/>
</dbReference>
<dbReference type="PANTHER" id="PTHR13281">
    <property type="entry name" value="TRANSMEMBRANE PROTEIN 70, MITOCHONDRIAL"/>
    <property type="match status" value="1"/>
</dbReference>
<accession>A0A397H234</accession>
<dbReference type="InterPro" id="IPR045325">
    <property type="entry name" value="TMEM70/TMEM186/TMEM223"/>
</dbReference>
<dbReference type="EMBL" id="PQFF01000368">
    <property type="protein sequence ID" value="RHZ55453.1"/>
    <property type="molecule type" value="Genomic_DNA"/>
</dbReference>
<name>A0A397H234_9GLOM</name>
<proteinExistence type="predicted"/>
<dbReference type="Proteomes" id="UP000266861">
    <property type="component" value="Unassembled WGS sequence"/>
</dbReference>
<feature type="transmembrane region" description="Helical" evidence="1">
    <location>
        <begin position="133"/>
        <end position="154"/>
    </location>
</feature>
<evidence type="ECO:0000313" key="2">
    <source>
        <dbReference type="EMBL" id="RHZ55453.1"/>
    </source>
</evidence>
<evidence type="ECO:0008006" key="4">
    <source>
        <dbReference type="Google" id="ProtNLM"/>
    </source>
</evidence>
<dbReference type="AlphaFoldDB" id="A0A397H234"/>
<sequence length="270" mass="30595">MRSLPNNQISTLTSISLSLFRNHNLSYYSNNVNRIPLQFFLYSTTPPTTSNTPSTTTFQTAVIEEKPFPNKLNKLNKTPDLTNTQLVFEGPSYRVVRLLKFVSVSALGFAMTISPIAMLNLNEPSLQEAGVNATILILALLGSTTTTACIHYFFSSYVTKLYLHQPLPISKELTPTSINPYTKITMETHSLFAKPRFTTLQLKDLTPAISKRALTWKVKKDYLKNCIIAGINLPKQRRFWLDIESAKTDVEIAKKMIEIVKKDNRLTRLF</sequence>
<dbReference type="PANTHER" id="PTHR13281:SF0">
    <property type="entry name" value="TRANSMEMBRANE PROTEIN 70, MITOCHONDRIAL"/>
    <property type="match status" value="1"/>
</dbReference>
<keyword evidence="1" id="KW-1133">Transmembrane helix</keyword>
<reference evidence="2 3" key="1">
    <citation type="submission" date="2018-08" db="EMBL/GenBank/DDBJ databases">
        <title>Genome and evolution of the arbuscular mycorrhizal fungus Diversispora epigaea (formerly Glomus versiforme) and its bacterial endosymbionts.</title>
        <authorList>
            <person name="Sun X."/>
            <person name="Fei Z."/>
            <person name="Harrison M."/>
        </authorList>
    </citation>
    <scope>NUCLEOTIDE SEQUENCE [LARGE SCALE GENOMIC DNA]</scope>
    <source>
        <strain evidence="2 3">IT104</strain>
    </source>
</reference>
<keyword evidence="1" id="KW-0472">Membrane</keyword>
<evidence type="ECO:0000256" key="1">
    <source>
        <dbReference type="SAM" id="Phobius"/>
    </source>
</evidence>
<feature type="transmembrane region" description="Helical" evidence="1">
    <location>
        <begin position="98"/>
        <end position="121"/>
    </location>
</feature>